<evidence type="ECO:0000256" key="3">
    <source>
        <dbReference type="ARBA" id="ARBA00022475"/>
    </source>
</evidence>
<dbReference type="PANTHER" id="PTHR42718">
    <property type="entry name" value="MAJOR FACILITATOR SUPERFAMILY MULTIDRUG TRANSPORTER MFSC"/>
    <property type="match status" value="1"/>
</dbReference>
<keyword evidence="2" id="KW-0813">Transport</keyword>
<gene>
    <name evidence="9" type="ORF">SAMN05443637_103142</name>
</gene>
<feature type="transmembrane region" description="Helical" evidence="7">
    <location>
        <begin position="349"/>
        <end position="372"/>
    </location>
</feature>
<dbReference type="Pfam" id="PF07690">
    <property type="entry name" value="MFS_1"/>
    <property type="match status" value="2"/>
</dbReference>
<feature type="transmembrane region" description="Helical" evidence="7">
    <location>
        <begin position="21"/>
        <end position="45"/>
    </location>
</feature>
<dbReference type="InterPro" id="IPR011701">
    <property type="entry name" value="MFS"/>
</dbReference>
<feature type="transmembrane region" description="Helical" evidence="7">
    <location>
        <begin position="424"/>
        <end position="441"/>
    </location>
</feature>
<feature type="domain" description="Major facilitator superfamily (MFS) profile" evidence="8">
    <location>
        <begin position="23"/>
        <end position="476"/>
    </location>
</feature>
<organism evidence="9 10">
    <name type="scientific">Pseudonocardia thermophila</name>
    <dbReference type="NCBI Taxonomy" id="1848"/>
    <lineage>
        <taxon>Bacteria</taxon>
        <taxon>Bacillati</taxon>
        <taxon>Actinomycetota</taxon>
        <taxon>Actinomycetes</taxon>
        <taxon>Pseudonocardiales</taxon>
        <taxon>Pseudonocardiaceae</taxon>
        <taxon>Pseudonocardia</taxon>
    </lineage>
</organism>
<name>A0A1M6Q7W8_PSETH</name>
<reference evidence="9 10" key="1">
    <citation type="submission" date="2016-11" db="EMBL/GenBank/DDBJ databases">
        <authorList>
            <person name="Jaros S."/>
            <person name="Januszkiewicz K."/>
            <person name="Wedrychowicz H."/>
        </authorList>
    </citation>
    <scope>NUCLEOTIDE SEQUENCE [LARGE SCALE GENOMIC DNA]</scope>
    <source>
        <strain evidence="9 10">DSM 43832</strain>
    </source>
</reference>
<dbReference type="GO" id="GO:0005886">
    <property type="term" value="C:plasma membrane"/>
    <property type="evidence" value="ECO:0007669"/>
    <property type="project" value="UniProtKB-SubCell"/>
</dbReference>
<feature type="transmembrane region" description="Helical" evidence="7">
    <location>
        <begin position="114"/>
        <end position="135"/>
    </location>
</feature>
<dbReference type="SUPFAM" id="SSF103473">
    <property type="entry name" value="MFS general substrate transporter"/>
    <property type="match status" value="1"/>
</dbReference>
<feature type="transmembrane region" description="Helical" evidence="7">
    <location>
        <begin position="89"/>
        <end position="108"/>
    </location>
</feature>
<dbReference type="Gene3D" id="1.20.1720.10">
    <property type="entry name" value="Multidrug resistance protein D"/>
    <property type="match status" value="1"/>
</dbReference>
<feature type="transmembrane region" description="Helical" evidence="7">
    <location>
        <begin position="147"/>
        <end position="172"/>
    </location>
</feature>
<comment type="subcellular location">
    <subcellularLocation>
        <location evidence="1">Cell membrane</location>
        <topology evidence="1">Multi-pass membrane protein</topology>
    </subcellularLocation>
</comment>
<feature type="transmembrane region" description="Helical" evidence="7">
    <location>
        <begin position="324"/>
        <end position="342"/>
    </location>
</feature>
<protein>
    <submittedName>
        <fullName evidence="9">Drug resistance transporter, EmrB/QacA subfamily</fullName>
    </submittedName>
</protein>
<sequence>MTGTPVPAAPPGAATAYRWRWLALAAILGAEVMDLLDATVVGVAAPSIRADLGGDGATIQWIAAGYTLAFAVGLITGGRLGDLYGRRRMFLVGLAGFVAASALCGFAASPEMLITSRVLQGLFGALLIPQGFGIMKSMFPPAELPKAFGAYGPVMGLAAVAGPVVAGVLIAWNPADAGWRTVFLLNVPLGLAAFALAAAILPESRAAGSPRPDPMGFVLVSLGLTLLIFPLVEGRELGWPGWTFAMMVAAVPVLALFAVHQVRRSRAGRAPLVEPGLFRIRAYTGGLVLGLVLFGSLTGLVFALGLHLQLSLGFTPLEAGLTQAPWALGIAIGATVAGAWLAQKLGRACIQLGAAIAVAGILGTAAALVAAGPAVSGWALAPALLVTGVGIGLAMTPFFDITLAGVELDMVGSASGVLNADQQLGATAGTAVLGTVFFGLLEAGQVTASVTVVLGLTAVLMLVVVGLARLLPPKPRPDLVHAG</sequence>
<dbReference type="InterPro" id="IPR004638">
    <property type="entry name" value="EmrB-like"/>
</dbReference>
<dbReference type="Gene3D" id="1.20.1250.20">
    <property type="entry name" value="MFS general substrate transporter like domains"/>
    <property type="match status" value="1"/>
</dbReference>
<proteinExistence type="predicted"/>
<dbReference type="OrthoDB" id="4532109at2"/>
<dbReference type="GO" id="GO:0022857">
    <property type="term" value="F:transmembrane transporter activity"/>
    <property type="evidence" value="ECO:0007669"/>
    <property type="project" value="InterPro"/>
</dbReference>
<dbReference type="NCBIfam" id="TIGR00711">
    <property type="entry name" value="efflux_EmrB"/>
    <property type="match status" value="1"/>
</dbReference>
<dbReference type="RefSeq" id="WP_073455927.1">
    <property type="nucleotide sequence ID" value="NZ_FRAP01000003.1"/>
</dbReference>
<dbReference type="Proteomes" id="UP000184363">
    <property type="component" value="Unassembled WGS sequence"/>
</dbReference>
<dbReference type="InterPro" id="IPR020846">
    <property type="entry name" value="MFS_dom"/>
</dbReference>
<keyword evidence="10" id="KW-1185">Reference proteome</keyword>
<evidence type="ECO:0000313" key="9">
    <source>
        <dbReference type="EMBL" id="SHK16225.1"/>
    </source>
</evidence>
<dbReference type="AlphaFoldDB" id="A0A1M6Q7W8"/>
<evidence type="ECO:0000256" key="6">
    <source>
        <dbReference type="ARBA" id="ARBA00023136"/>
    </source>
</evidence>
<keyword evidence="5 7" id="KW-1133">Transmembrane helix</keyword>
<evidence type="ECO:0000256" key="5">
    <source>
        <dbReference type="ARBA" id="ARBA00022989"/>
    </source>
</evidence>
<dbReference type="InterPro" id="IPR036259">
    <property type="entry name" value="MFS_trans_sf"/>
</dbReference>
<keyword evidence="4 7" id="KW-0812">Transmembrane</keyword>
<evidence type="ECO:0000256" key="7">
    <source>
        <dbReference type="SAM" id="Phobius"/>
    </source>
</evidence>
<feature type="transmembrane region" description="Helical" evidence="7">
    <location>
        <begin position="447"/>
        <end position="471"/>
    </location>
</feature>
<feature type="transmembrane region" description="Helical" evidence="7">
    <location>
        <begin position="178"/>
        <end position="202"/>
    </location>
</feature>
<feature type="transmembrane region" description="Helical" evidence="7">
    <location>
        <begin position="57"/>
        <end position="77"/>
    </location>
</feature>
<dbReference type="PANTHER" id="PTHR42718:SF39">
    <property type="entry name" value="ACTINORHODIN TRANSPORTER-RELATED"/>
    <property type="match status" value="1"/>
</dbReference>
<evidence type="ECO:0000259" key="8">
    <source>
        <dbReference type="PROSITE" id="PS50850"/>
    </source>
</evidence>
<dbReference type="PROSITE" id="PS50850">
    <property type="entry name" value="MFS"/>
    <property type="match status" value="1"/>
</dbReference>
<dbReference type="EMBL" id="FRAP01000003">
    <property type="protein sequence ID" value="SHK16225.1"/>
    <property type="molecule type" value="Genomic_DNA"/>
</dbReference>
<accession>A0A1M6Q7W8</accession>
<evidence type="ECO:0000256" key="2">
    <source>
        <dbReference type="ARBA" id="ARBA00022448"/>
    </source>
</evidence>
<evidence type="ECO:0000256" key="4">
    <source>
        <dbReference type="ARBA" id="ARBA00022692"/>
    </source>
</evidence>
<dbReference type="STRING" id="1848.SAMN05443637_103142"/>
<feature type="transmembrane region" description="Helical" evidence="7">
    <location>
        <begin position="280"/>
        <end position="304"/>
    </location>
</feature>
<feature type="transmembrane region" description="Helical" evidence="7">
    <location>
        <begin position="378"/>
        <end position="403"/>
    </location>
</feature>
<evidence type="ECO:0000256" key="1">
    <source>
        <dbReference type="ARBA" id="ARBA00004651"/>
    </source>
</evidence>
<keyword evidence="3" id="KW-1003">Cell membrane</keyword>
<evidence type="ECO:0000313" key="10">
    <source>
        <dbReference type="Proteomes" id="UP000184363"/>
    </source>
</evidence>
<feature type="transmembrane region" description="Helical" evidence="7">
    <location>
        <begin position="214"/>
        <end position="232"/>
    </location>
</feature>
<dbReference type="CDD" id="cd17321">
    <property type="entry name" value="MFS_MMR_MDR_like"/>
    <property type="match status" value="1"/>
</dbReference>
<keyword evidence="6 7" id="KW-0472">Membrane</keyword>
<feature type="transmembrane region" description="Helical" evidence="7">
    <location>
        <begin position="238"/>
        <end position="259"/>
    </location>
</feature>